<evidence type="ECO:0000313" key="3">
    <source>
        <dbReference type="Proteomes" id="UP001221150"/>
    </source>
</evidence>
<evidence type="ECO:0000256" key="1">
    <source>
        <dbReference type="SAM" id="Phobius"/>
    </source>
</evidence>
<keyword evidence="1" id="KW-1133">Transmembrane helix</keyword>
<keyword evidence="3" id="KW-1185">Reference proteome</keyword>
<evidence type="ECO:0008006" key="4">
    <source>
        <dbReference type="Google" id="ProtNLM"/>
    </source>
</evidence>
<evidence type="ECO:0000313" key="2">
    <source>
        <dbReference type="EMBL" id="MDF3299241.1"/>
    </source>
</evidence>
<dbReference type="Proteomes" id="UP001221150">
    <property type="component" value="Unassembled WGS sequence"/>
</dbReference>
<keyword evidence="1" id="KW-0472">Membrane</keyword>
<reference evidence="2 3" key="1">
    <citation type="submission" date="2023-03" db="EMBL/GenBank/DDBJ databases">
        <title>Draft genome sequence of Streptomyces sp. K1PA1 isolated from peat swamp forest in Thailand.</title>
        <authorList>
            <person name="Klaysubun C."/>
            <person name="Duangmal K."/>
        </authorList>
    </citation>
    <scope>NUCLEOTIDE SEQUENCE [LARGE SCALE GENOMIC DNA]</scope>
    <source>
        <strain evidence="2 3">K1PA1</strain>
    </source>
</reference>
<protein>
    <recommendedName>
        <fullName evidence="4">Alkaline shock response membrane anchor protein AmaP</fullName>
    </recommendedName>
</protein>
<name>A0ABT6A4C5_9ACTN</name>
<dbReference type="EMBL" id="JARJBB010000004">
    <property type="protein sequence ID" value="MDF3299241.1"/>
    <property type="molecule type" value="Genomic_DNA"/>
</dbReference>
<comment type="caution">
    <text evidence="2">The sequence shown here is derived from an EMBL/GenBank/DDBJ whole genome shotgun (WGS) entry which is preliminary data.</text>
</comment>
<dbReference type="RefSeq" id="WP_276108773.1">
    <property type="nucleotide sequence ID" value="NZ_JARJBB010000004.1"/>
</dbReference>
<gene>
    <name evidence="2" type="ORF">P3H78_11445</name>
</gene>
<feature type="transmembrane region" description="Helical" evidence="1">
    <location>
        <begin position="65"/>
        <end position="87"/>
    </location>
</feature>
<proteinExistence type="predicted"/>
<sequence length="193" mass="20510">MAEPRTAANRAVLAASGLVLLVGGAWAATAGTPLARHLLARWPAPAPGGTLLDRAGLAGLRDHGWWTPAVIAAGVLLTVLFALWCLAQVHVRAGSRLPLAAPGGALRIRALEDAVTARTADLPGVDRCRADLSVRRRHLRLRLHVWAAPDVAPGTVAEALTAVTAEVERVAAPCTLDTRVRLRHRTHRMPHVR</sequence>
<organism evidence="2 3">
    <name type="scientific">Streptomyces tropicalis</name>
    <dbReference type="NCBI Taxonomy" id="3034234"/>
    <lineage>
        <taxon>Bacteria</taxon>
        <taxon>Bacillati</taxon>
        <taxon>Actinomycetota</taxon>
        <taxon>Actinomycetes</taxon>
        <taxon>Kitasatosporales</taxon>
        <taxon>Streptomycetaceae</taxon>
        <taxon>Streptomyces</taxon>
    </lineage>
</organism>
<keyword evidence="1" id="KW-0812">Transmembrane</keyword>
<accession>A0ABT6A4C5</accession>